<sequence length="49" mass="4935">MDKIFAAVAMVACLALVGRGMGMRAMLLSAAAGLILVVAVVGLERAGVF</sequence>
<keyword evidence="1" id="KW-0812">Transmembrane</keyword>
<evidence type="ECO:0000256" key="1">
    <source>
        <dbReference type="SAM" id="Phobius"/>
    </source>
</evidence>
<keyword evidence="3" id="KW-1185">Reference proteome</keyword>
<reference evidence="2" key="1">
    <citation type="journal article" date="2014" name="Int. J. Syst. Evol. Microbiol.">
        <title>Complete genome sequence of Corynebacterium casei LMG S-19264T (=DSM 44701T), isolated from a smear-ripened cheese.</title>
        <authorList>
            <consortium name="US DOE Joint Genome Institute (JGI-PGF)"/>
            <person name="Walter F."/>
            <person name="Albersmeier A."/>
            <person name="Kalinowski J."/>
            <person name="Ruckert C."/>
        </authorList>
    </citation>
    <scope>NUCLEOTIDE SEQUENCE</scope>
    <source>
        <strain evidence="2">CGMCC 1.12214</strain>
    </source>
</reference>
<evidence type="ECO:0000313" key="3">
    <source>
        <dbReference type="Proteomes" id="UP000603912"/>
    </source>
</evidence>
<proteinExistence type="predicted"/>
<keyword evidence="1" id="KW-1133">Transmembrane helix</keyword>
<evidence type="ECO:0000313" key="2">
    <source>
        <dbReference type="EMBL" id="GGH15408.1"/>
    </source>
</evidence>
<dbReference type="EMBL" id="BMES01000001">
    <property type="protein sequence ID" value="GGH15408.1"/>
    <property type="molecule type" value="Genomic_DNA"/>
</dbReference>
<dbReference type="RefSeq" id="WP_188517063.1">
    <property type="nucleotide sequence ID" value="NZ_BMES01000001.1"/>
</dbReference>
<dbReference type="Proteomes" id="UP000603912">
    <property type="component" value="Unassembled WGS sequence"/>
</dbReference>
<protein>
    <submittedName>
        <fullName evidence="2">Uncharacterized protein</fullName>
    </submittedName>
</protein>
<reference evidence="2" key="2">
    <citation type="submission" date="2020-09" db="EMBL/GenBank/DDBJ databases">
        <authorList>
            <person name="Sun Q."/>
            <person name="Zhou Y."/>
        </authorList>
    </citation>
    <scope>NUCLEOTIDE SEQUENCE</scope>
    <source>
        <strain evidence="2">CGMCC 1.12214</strain>
    </source>
</reference>
<comment type="caution">
    <text evidence="2">The sequence shown here is derived from an EMBL/GenBank/DDBJ whole genome shotgun (WGS) entry which is preliminary data.</text>
</comment>
<feature type="transmembrane region" description="Helical" evidence="1">
    <location>
        <begin position="25"/>
        <end position="43"/>
    </location>
</feature>
<dbReference type="AlphaFoldDB" id="A0A917I6F8"/>
<name>A0A917I6F8_9HYPH</name>
<keyword evidence="1" id="KW-0472">Membrane</keyword>
<gene>
    <name evidence="2" type="ORF">GCM10007036_15420</name>
</gene>
<organism evidence="2 3">
    <name type="scientific">Alsobacter metallidurans</name>
    <dbReference type="NCBI Taxonomy" id="340221"/>
    <lineage>
        <taxon>Bacteria</taxon>
        <taxon>Pseudomonadati</taxon>
        <taxon>Pseudomonadota</taxon>
        <taxon>Alphaproteobacteria</taxon>
        <taxon>Hyphomicrobiales</taxon>
        <taxon>Alsobacteraceae</taxon>
        <taxon>Alsobacter</taxon>
    </lineage>
</organism>
<accession>A0A917I6F8</accession>